<dbReference type="InterPro" id="IPR018484">
    <property type="entry name" value="FGGY_N"/>
</dbReference>
<evidence type="ECO:0000313" key="5">
    <source>
        <dbReference type="EMBL" id="OQV23846.1"/>
    </source>
</evidence>
<dbReference type="GO" id="GO:0016301">
    <property type="term" value="F:kinase activity"/>
    <property type="evidence" value="ECO:0007669"/>
    <property type="project" value="UniProtKB-KW"/>
</dbReference>
<comment type="similarity">
    <text evidence="1">Belongs to the FGGY kinase family.</text>
</comment>
<dbReference type="AlphaFoldDB" id="A0A1W0X8H7"/>
<evidence type="ECO:0000256" key="2">
    <source>
        <dbReference type="ARBA" id="ARBA00022679"/>
    </source>
</evidence>
<evidence type="ECO:0000256" key="1">
    <source>
        <dbReference type="ARBA" id="ARBA00009156"/>
    </source>
</evidence>
<gene>
    <name evidence="5" type="ORF">BV898_02196</name>
</gene>
<feature type="domain" description="Carbohydrate kinase FGGY N-terminal" evidence="4">
    <location>
        <begin position="33"/>
        <end position="311"/>
    </location>
</feature>
<sequence>MYALMLVVTAKAPNVSMGRRQQRHRKPLQEPQYILVLDLGSTFLKCTIFHLKQSTLSHSSSTSTVAAPESVGISRTATPAKKTAPAEHVEIDPGLLFQHILKLIEDALTEHNISWEDVITIGITSQRNTFLVYDAATGRELTNLVSWKDRRGDVIAESWNRTWLSRVVRFAGTAMSGLINWNRAIIMSAIYFRSGHILPRLSWIRKNMPDVEAAISTGSAKIVSLDSWTVARLTNDFDFLTDYSCISSWGFFSPASMRWSRPMLWSFGIPRSILPKIQPTASHFGRISEKFFGSLKPITAVVADQQASAFGHYLFRPGQCKITLGTGAFITANSGGRLIFDNEANIYTLVGWKTGAAEPAVYLTETLVAGYAETLTECSQRGVNLRLGIVDNLDEIDELLCRFLSSEEEELAVEGNIGQALDVFICLACMIVAQIKVLSQRVDLNFPLRVDGGLSNSTVLLRILATLLGEFIERPEDRETTSSGAAWLAGIGAGLWTLSDMKAHESHYRAECETELQTFLIISIKTKTVDEVPPEMPVCRGVRIR</sequence>
<protein>
    <submittedName>
        <fullName evidence="5">Glycerol kinase 5</fullName>
    </submittedName>
</protein>
<dbReference type="PANTHER" id="PTHR10196:SF68">
    <property type="entry name" value="GLYCEROL KINASE 5-RELATED"/>
    <property type="match status" value="1"/>
</dbReference>
<keyword evidence="6" id="KW-1185">Reference proteome</keyword>
<keyword evidence="3 5" id="KW-0418">Kinase</keyword>
<dbReference type="EMBL" id="MTYJ01000009">
    <property type="protein sequence ID" value="OQV23846.1"/>
    <property type="molecule type" value="Genomic_DNA"/>
</dbReference>
<reference evidence="6" key="1">
    <citation type="submission" date="2017-01" db="EMBL/GenBank/DDBJ databases">
        <title>Comparative genomics of anhydrobiosis in the tardigrade Hypsibius dujardini.</title>
        <authorList>
            <person name="Yoshida Y."/>
            <person name="Koutsovoulos G."/>
            <person name="Laetsch D."/>
            <person name="Stevens L."/>
            <person name="Kumar S."/>
            <person name="Horikawa D."/>
            <person name="Ishino K."/>
            <person name="Komine S."/>
            <person name="Tomita M."/>
            <person name="Blaxter M."/>
            <person name="Arakawa K."/>
        </authorList>
    </citation>
    <scope>NUCLEOTIDE SEQUENCE [LARGE SCALE GENOMIC DNA]</scope>
    <source>
        <strain evidence="6">Z151</strain>
    </source>
</reference>
<proteinExistence type="inferred from homology"/>
<dbReference type="GO" id="GO:0046167">
    <property type="term" value="P:glycerol-3-phosphate biosynthetic process"/>
    <property type="evidence" value="ECO:0007669"/>
    <property type="project" value="TreeGrafter"/>
</dbReference>
<organism evidence="5 6">
    <name type="scientific">Hypsibius exemplaris</name>
    <name type="common">Freshwater tardigrade</name>
    <dbReference type="NCBI Taxonomy" id="2072580"/>
    <lineage>
        <taxon>Eukaryota</taxon>
        <taxon>Metazoa</taxon>
        <taxon>Ecdysozoa</taxon>
        <taxon>Tardigrada</taxon>
        <taxon>Eutardigrada</taxon>
        <taxon>Parachela</taxon>
        <taxon>Hypsibioidea</taxon>
        <taxon>Hypsibiidae</taxon>
        <taxon>Hypsibius</taxon>
    </lineage>
</organism>
<dbReference type="GO" id="GO:0005739">
    <property type="term" value="C:mitochondrion"/>
    <property type="evidence" value="ECO:0007669"/>
    <property type="project" value="TreeGrafter"/>
</dbReference>
<dbReference type="OrthoDB" id="6278781at2759"/>
<dbReference type="PIRSF" id="PIRSF000538">
    <property type="entry name" value="GlpK"/>
    <property type="match status" value="1"/>
</dbReference>
<dbReference type="InterPro" id="IPR043129">
    <property type="entry name" value="ATPase_NBD"/>
</dbReference>
<evidence type="ECO:0000259" key="4">
    <source>
        <dbReference type="Pfam" id="PF00370"/>
    </source>
</evidence>
<dbReference type="GO" id="GO:0006071">
    <property type="term" value="P:glycerol metabolic process"/>
    <property type="evidence" value="ECO:0007669"/>
    <property type="project" value="TreeGrafter"/>
</dbReference>
<evidence type="ECO:0000313" key="6">
    <source>
        <dbReference type="Proteomes" id="UP000192578"/>
    </source>
</evidence>
<dbReference type="PANTHER" id="PTHR10196">
    <property type="entry name" value="SUGAR KINASE"/>
    <property type="match status" value="1"/>
</dbReference>
<comment type="caution">
    <text evidence="5">The sequence shown here is derived from an EMBL/GenBank/DDBJ whole genome shotgun (WGS) entry which is preliminary data.</text>
</comment>
<dbReference type="Gene3D" id="3.30.420.40">
    <property type="match status" value="3"/>
</dbReference>
<keyword evidence="2" id="KW-0808">Transferase</keyword>
<dbReference type="SUPFAM" id="SSF53067">
    <property type="entry name" value="Actin-like ATPase domain"/>
    <property type="match status" value="2"/>
</dbReference>
<name>A0A1W0X8H7_HYPEX</name>
<evidence type="ECO:0000256" key="3">
    <source>
        <dbReference type="ARBA" id="ARBA00022777"/>
    </source>
</evidence>
<dbReference type="Pfam" id="PF00370">
    <property type="entry name" value="FGGY_N"/>
    <property type="match status" value="1"/>
</dbReference>
<dbReference type="InterPro" id="IPR000577">
    <property type="entry name" value="Carb_kinase_FGGY"/>
</dbReference>
<accession>A0A1W0X8H7</accession>
<dbReference type="Proteomes" id="UP000192578">
    <property type="component" value="Unassembled WGS sequence"/>
</dbReference>
<dbReference type="GO" id="GO:0006641">
    <property type="term" value="P:triglyceride metabolic process"/>
    <property type="evidence" value="ECO:0007669"/>
    <property type="project" value="TreeGrafter"/>
</dbReference>